<name>A0A5N5WL58_9EURO</name>
<keyword evidence="2" id="KW-0732">Signal</keyword>
<dbReference type="Proteomes" id="UP000326565">
    <property type="component" value="Unassembled WGS sequence"/>
</dbReference>
<evidence type="ECO:0000313" key="3">
    <source>
        <dbReference type="EMBL" id="KAB8069183.1"/>
    </source>
</evidence>
<feature type="compositionally biased region" description="Polar residues" evidence="1">
    <location>
        <begin position="133"/>
        <end position="148"/>
    </location>
</feature>
<organism evidence="3 4">
    <name type="scientific">Aspergillus leporis</name>
    <dbReference type="NCBI Taxonomy" id="41062"/>
    <lineage>
        <taxon>Eukaryota</taxon>
        <taxon>Fungi</taxon>
        <taxon>Dikarya</taxon>
        <taxon>Ascomycota</taxon>
        <taxon>Pezizomycotina</taxon>
        <taxon>Eurotiomycetes</taxon>
        <taxon>Eurotiomycetidae</taxon>
        <taxon>Eurotiales</taxon>
        <taxon>Aspergillaceae</taxon>
        <taxon>Aspergillus</taxon>
        <taxon>Aspergillus subgen. Circumdati</taxon>
    </lineage>
</organism>
<proteinExistence type="predicted"/>
<evidence type="ECO:0000313" key="4">
    <source>
        <dbReference type="Proteomes" id="UP000326565"/>
    </source>
</evidence>
<gene>
    <name evidence="3" type="ORF">BDV29DRAFT_198863</name>
</gene>
<feature type="signal peptide" evidence="2">
    <location>
        <begin position="1"/>
        <end position="17"/>
    </location>
</feature>
<reference evidence="3 4" key="1">
    <citation type="submission" date="2019-04" db="EMBL/GenBank/DDBJ databases">
        <title>Friends and foes A comparative genomics study of 23 Aspergillus species from section Flavi.</title>
        <authorList>
            <consortium name="DOE Joint Genome Institute"/>
            <person name="Kjaerbolling I."/>
            <person name="Vesth T."/>
            <person name="Frisvad J.C."/>
            <person name="Nybo J.L."/>
            <person name="Theobald S."/>
            <person name="Kildgaard S."/>
            <person name="Isbrandt T."/>
            <person name="Kuo A."/>
            <person name="Sato A."/>
            <person name="Lyhne E.K."/>
            <person name="Kogle M.E."/>
            <person name="Wiebenga A."/>
            <person name="Kun R.S."/>
            <person name="Lubbers R.J."/>
            <person name="Makela M.R."/>
            <person name="Barry K."/>
            <person name="Chovatia M."/>
            <person name="Clum A."/>
            <person name="Daum C."/>
            <person name="Haridas S."/>
            <person name="He G."/>
            <person name="LaButti K."/>
            <person name="Lipzen A."/>
            <person name="Mondo S."/>
            <person name="Riley R."/>
            <person name="Salamov A."/>
            <person name="Simmons B.A."/>
            <person name="Magnuson J.K."/>
            <person name="Henrissat B."/>
            <person name="Mortensen U.H."/>
            <person name="Larsen T.O."/>
            <person name="Devries R.P."/>
            <person name="Grigoriev I.V."/>
            <person name="Machida M."/>
            <person name="Baker S.E."/>
            <person name="Andersen M.R."/>
        </authorList>
    </citation>
    <scope>NUCLEOTIDE SEQUENCE [LARGE SCALE GENOMIC DNA]</scope>
    <source>
        <strain evidence="3 4">CBS 151.66</strain>
    </source>
</reference>
<sequence length="193" mass="19543">MQLKTLPFLLLAATALAAPEAAPADSDSYQSYLDQLDSLATQTDYAALASDMPTDFSIPTNLPTAGFQMPPSSIMSVIMTAVPASYLQNFGNPTSRSSMISEISAGHYPDWYKSLPADVKTYLATAYQTDAQATGAQKTGDSTVTSGPKATATGSSGSNSPSTSTSEGGAAPTGAFAVSLAGAAGILGLAIAL</sequence>
<keyword evidence="4" id="KW-1185">Reference proteome</keyword>
<feature type="region of interest" description="Disordered" evidence="1">
    <location>
        <begin position="133"/>
        <end position="170"/>
    </location>
</feature>
<accession>A0A5N5WL58</accession>
<feature type="compositionally biased region" description="Low complexity" evidence="1">
    <location>
        <begin position="151"/>
        <end position="169"/>
    </location>
</feature>
<evidence type="ECO:0000256" key="1">
    <source>
        <dbReference type="SAM" id="MobiDB-lite"/>
    </source>
</evidence>
<feature type="chain" id="PRO_5025014880" evidence="2">
    <location>
        <begin position="18"/>
        <end position="193"/>
    </location>
</feature>
<dbReference type="OrthoDB" id="5419608at2759"/>
<dbReference type="AlphaFoldDB" id="A0A5N5WL58"/>
<dbReference type="EMBL" id="ML732352">
    <property type="protein sequence ID" value="KAB8069183.1"/>
    <property type="molecule type" value="Genomic_DNA"/>
</dbReference>
<protein>
    <submittedName>
        <fullName evidence="3">Uncharacterized protein</fullName>
    </submittedName>
</protein>
<evidence type="ECO:0000256" key="2">
    <source>
        <dbReference type="SAM" id="SignalP"/>
    </source>
</evidence>